<dbReference type="SUPFAM" id="SSF46955">
    <property type="entry name" value="Putative DNA-binding domain"/>
    <property type="match status" value="1"/>
</dbReference>
<dbReference type="InterPro" id="IPR033714">
    <property type="entry name" value="tRNA_bind_bactPheRS"/>
</dbReference>
<dbReference type="EC" id="6.1.1.20" evidence="15"/>
<dbReference type="GO" id="GO:0006432">
    <property type="term" value="P:phenylalanyl-tRNA aminoacylation"/>
    <property type="evidence" value="ECO:0007669"/>
    <property type="project" value="UniProtKB-UniRule"/>
</dbReference>
<comment type="caution">
    <text evidence="20">The sequence shown here is derived from an EMBL/GenBank/DDBJ whole genome shotgun (WGS) entry which is preliminary data.</text>
</comment>
<dbReference type="InterPro" id="IPR036690">
    <property type="entry name" value="Fdx_antiC-bd_sf"/>
</dbReference>
<keyword evidence="11 16" id="KW-0694">RNA-binding</keyword>
<dbReference type="Gene3D" id="3.30.930.10">
    <property type="entry name" value="Bira Bifunctional Protein, Domain 2"/>
    <property type="match status" value="1"/>
</dbReference>
<dbReference type="Gene3D" id="3.30.56.10">
    <property type="match status" value="2"/>
</dbReference>
<dbReference type="GO" id="GO:0004826">
    <property type="term" value="F:phenylalanine-tRNA ligase activity"/>
    <property type="evidence" value="ECO:0007669"/>
    <property type="project" value="UniProtKB-UniRule"/>
</dbReference>
<feature type="domain" description="FDX-ACB" evidence="18">
    <location>
        <begin position="712"/>
        <end position="805"/>
    </location>
</feature>
<dbReference type="InterPro" id="IPR041616">
    <property type="entry name" value="PheRS_beta_core"/>
</dbReference>
<comment type="subunit">
    <text evidence="3 15">Tetramer of two alpha and two beta subunits.</text>
</comment>
<dbReference type="GO" id="GO:0000049">
    <property type="term" value="F:tRNA binding"/>
    <property type="evidence" value="ECO:0007669"/>
    <property type="project" value="UniProtKB-UniRule"/>
</dbReference>
<feature type="binding site" evidence="15">
    <location>
        <position position="480"/>
    </location>
    <ligand>
        <name>Mg(2+)</name>
        <dbReference type="ChEBI" id="CHEBI:18420"/>
        <note>shared with alpha subunit</note>
    </ligand>
</feature>
<protein>
    <recommendedName>
        <fullName evidence="15">Phenylalanine--tRNA ligase beta subunit</fullName>
        <ecNumber evidence="15">6.1.1.20</ecNumber>
    </recommendedName>
    <alternativeName>
        <fullName evidence="15">Phenylalanyl-tRNA synthetase beta subunit</fullName>
        <shortName evidence="15">PheRS</shortName>
    </alternativeName>
</protein>
<dbReference type="SMART" id="SM00874">
    <property type="entry name" value="B5"/>
    <property type="match status" value="1"/>
</dbReference>
<dbReference type="Pfam" id="PF01588">
    <property type="entry name" value="tRNA_bind"/>
    <property type="match status" value="1"/>
</dbReference>
<feature type="binding site" evidence="15">
    <location>
        <position position="476"/>
    </location>
    <ligand>
        <name>Mg(2+)</name>
        <dbReference type="ChEBI" id="CHEBI:18420"/>
        <note>shared with alpha subunit</note>
    </ligand>
</feature>
<evidence type="ECO:0000256" key="5">
    <source>
        <dbReference type="ARBA" id="ARBA00022555"/>
    </source>
</evidence>
<dbReference type="SMART" id="SM00896">
    <property type="entry name" value="FDX-ACB"/>
    <property type="match status" value="1"/>
</dbReference>
<proteinExistence type="inferred from homology"/>
<dbReference type="RefSeq" id="WP_133261724.1">
    <property type="nucleotide sequence ID" value="NZ_SJCY01000003.1"/>
</dbReference>
<comment type="subcellular location">
    <subcellularLocation>
        <location evidence="1 15">Cytoplasm</location>
    </subcellularLocation>
</comment>
<name>A0A4R5MMM8_9SPHI</name>
<dbReference type="SUPFAM" id="SSF55681">
    <property type="entry name" value="Class II aaRS and biotin synthetases"/>
    <property type="match status" value="1"/>
</dbReference>
<evidence type="ECO:0000256" key="2">
    <source>
        <dbReference type="ARBA" id="ARBA00008653"/>
    </source>
</evidence>
<dbReference type="PANTHER" id="PTHR10947">
    <property type="entry name" value="PHENYLALANYL-TRNA SYNTHETASE BETA CHAIN AND LEUCINE-RICH REPEAT-CONTAINING PROTEIN 47"/>
    <property type="match status" value="1"/>
</dbReference>
<sequence>MKISYNWLKQFVQIDQPTAQAGKTPQEISLILTDIGLEVESVEKVQPVLGGLEGLVIGEVLTCVQHPNADRLRVTTVNVGGAENLQIVCGAPNVAAGQKVVVATVGTTVYPLAGEPFKIKESKIRGEVSQGMICAEDEIGLGKSHDGILILANDTTIGIEAKNHFKLEDDFVFEIGLTPNRADAASHLGVARDLAAFFRSEYEMPDISAFKIDNENLVIPVVVEDLNACPRYSSLTISGVTVSESPDWLKDKLKIIGLRPINNIVDVTNYVLHGLGQPLHAFDADKILGAKVIVKKVAENTKFETLDGATRNLSVEDLMICNTEAPMCIAGVFGGKTSGVEMETKNIFLESAYFNSVSVRKTAKRHALKTDSSFRFERGTDPEMTVTALKYAALLIKELAGGEISSSVSDIYPNPIRPFEFEVSYKNINKLIGAEIPPAEIKHIITALGITATSTSDDTLALRVPTFKVDVTRECDITEEVLRIYGYNNIAIPSKVNASLSYSTKPEKENTQNVIADMLTSNGFAEIWCNSLTKLAYSKNTAEAVHILNPLSSDLSVMRQGLLMPALESVVYNQNRKNADVKFYEFGKTYHLINEKYVERARLLLLIAGAKESEQWNQIIKPATFYNLKAAVDAVFTRLGIAGYQTDTVADDNFAYGIKYFRGDKTLVSFGAVTKSDRKIADVNAEVFYADFDWTALNDIIKKNKIVHKDVSKYPMVRRDLSLLIDQNITFDLLKGIAFKTDKKLIKDVGVFDVYVGDKLPEGKKSYALNFMLQDEEQTLTEKQIEQTMQKLINNLTQQAGAEIRK</sequence>
<comment type="cofactor">
    <cofactor evidence="15">
        <name>Mg(2+)</name>
        <dbReference type="ChEBI" id="CHEBI:18420"/>
    </cofactor>
    <text evidence="15">Binds 2 magnesium ions per tetramer.</text>
</comment>
<dbReference type="FunFam" id="2.40.50.140:FF:000045">
    <property type="entry name" value="Phenylalanine--tRNA ligase beta subunit"/>
    <property type="match status" value="1"/>
</dbReference>
<keyword evidence="13 15" id="KW-0030">Aminoacyl-tRNA synthetase</keyword>
<dbReference type="PROSITE" id="PS51447">
    <property type="entry name" value="FDX_ACB"/>
    <property type="match status" value="1"/>
</dbReference>
<feature type="domain" description="B5" evidence="19">
    <location>
        <begin position="416"/>
        <end position="492"/>
    </location>
</feature>
<evidence type="ECO:0000256" key="14">
    <source>
        <dbReference type="ARBA" id="ARBA00049255"/>
    </source>
</evidence>
<dbReference type="InterPro" id="IPR009061">
    <property type="entry name" value="DNA-bd_dom_put_sf"/>
</dbReference>
<dbReference type="Gene3D" id="3.50.40.10">
    <property type="entry name" value="Phenylalanyl-trna Synthetase, Chain B, domain 3"/>
    <property type="match status" value="1"/>
</dbReference>
<dbReference type="InterPro" id="IPR045864">
    <property type="entry name" value="aa-tRNA-synth_II/BPL/LPL"/>
</dbReference>
<dbReference type="InterPro" id="IPR012340">
    <property type="entry name" value="NA-bd_OB-fold"/>
</dbReference>
<keyword evidence="7 15" id="KW-0479">Metal-binding</keyword>
<comment type="similarity">
    <text evidence="2 15">Belongs to the phenylalanyl-tRNA synthetase beta subunit family. Type 1 subfamily.</text>
</comment>
<evidence type="ECO:0000256" key="11">
    <source>
        <dbReference type="ARBA" id="ARBA00022884"/>
    </source>
</evidence>
<evidence type="ECO:0000256" key="6">
    <source>
        <dbReference type="ARBA" id="ARBA00022598"/>
    </source>
</evidence>
<dbReference type="PROSITE" id="PS50886">
    <property type="entry name" value="TRBD"/>
    <property type="match status" value="1"/>
</dbReference>
<dbReference type="CDD" id="cd02796">
    <property type="entry name" value="tRNA_bind_bactPheRS"/>
    <property type="match status" value="1"/>
</dbReference>
<dbReference type="EMBL" id="SJCY01000003">
    <property type="protein sequence ID" value="TDG36776.1"/>
    <property type="molecule type" value="Genomic_DNA"/>
</dbReference>
<evidence type="ECO:0000256" key="15">
    <source>
        <dbReference type="HAMAP-Rule" id="MF_00283"/>
    </source>
</evidence>
<evidence type="ECO:0000259" key="19">
    <source>
        <dbReference type="PROSITE" id="PS51483"/>
    </source>
</evidence>
<evidence type="ECO:0000313" key="21">
    <source>
        <dbReference type="Proteomes" id="UP000295668"/>
    </source>
</evidence>
<evidence type="ECO:0000256" key="10">
    <source>
        <dbReference type="ARBA" id="ARBA00022842"/>
    </source>
</evidence>
<evidence type="ECO:0000259" key="17">
    <source>
        <dbReference type="PROSITE" id="PS50886"/>
    </source>
</evidence>
<dbReference type="Pfam" id="PF03483">
    <property type="entry name" value="B3_4"/>
    <property type="match status" value="1"/>
</dbReference>
<evidence type="ECO:0000256" key="3">
    <source>
        <dbReference type="ARBA" id="ARBA00011209"/>
    </source>
</evidence>
<keyword evidence="10 15" id="KW-0460">Magnesium</keyword>
<keyword evidence="12 15" id="KW-0648">Protein biosynthesis</keyword>
<dbReference type="InterPro" id="IPR005146">
    <property type="entry name" value="B3/B4_tRNA-bd"/>
</dbReference>
<evidence type="ECO:0000256" key="12">
    <source>
        <dbReference type="ARBA" id="ARBA00022917"/>
    </source>
</evidence>
<dbReference type="Proteomes" id="UP000295668">
    <property type="component" value="Unassembled WGS sequence"/>
</dbReference>
<dbReference type="GO" id="GO:0000287">
    <property type="term" value="F:magnesium ion binding"/>
    <property type="evidence" value="ECO:0007669"/>
    <property type="project" value="UniProtKB-UniRule"/>
</dbReference>
<dbReference type="SUPFAM" id="SSF50249">
    <property type="entry name" value="Nucleic acid-binding proteins"/>
    <property type="match status" value="1"/>
</dbReference>
<feature type="binding site" evidence="15">
    <location>
        <position position="470"/>
    </location>
    <ligand>
        <name>Mg(2+)</name>
        <dbReference type="ChEBI" id="CHEBI:18420"/>
        <note>shared with alpha subunit</note>
    </ligand>
</feature>
<dbReference type="PANTHER" id="PTHR10947:SF0">
    <property type="entry name" value="PHENYLALANINE--TRNA LIGASE BETA SUBUNIT"/>
    <property type="match status" value="1"/>
</dbReference>
<evidence type="ECO:0000256" key="1">
    <source>
        <dbReference type="ARBA" id="ARBA00004496"/>
    </source>
</evidence>
<dbReference type="NCBIfam" id="TIGR00472">
    <property type="entry name" value="pheT_bact"/>
    <property type="match status" value="1"/>
</dbReference>
<feature type="domain" description="TRNA-binding" evidence="17">
    <location>
        <begin position="49"/>
        <end position="162"/>
    </location>
</feature>
<accession>A0A4R5MMM8</accession>
<dbReference type="SUPFAM" id="SSF56037">
    <property type="entry name" value="PheT/TilS domain"/>
    <property type="match status" value="1"/>
</dbReference>
<keyword evidence="9 15" id="KW-0067">ATP-binding</keyword>
<evidence type="ECO:0000256" key="16">
    <source>
        <dbReference type="PROSITE-ProRule" id="PRU00209"/>
    </source>
</evidence>
<comment type="catalytic activity">
    <reaction evidence="14 15">
        <text>tRNA(Phe) + L-phenylalanine + ATP = L-phenylalanyl-tRNA(Phe) + AMP + diphosphate + H(+)</text>
        <dbReference type="Rhea" id="RHEA:19413"/>
        <dbReference type="Rhea" id="RHEA-COMP:9668"/>
        <dbReference type="Rhea" id="RHEA-COMP:9699"/>
        <dbReference type="ChEBI" id="CHEBI:15378"/>
        <dbReference type="ChEBI" id="CHEBI:30616"/>
        <dbReference type="ChEBI" id="CHEBI:33019"/>
        <dbReference type="ChEBI" id="CHEBI:58095"/>
        <dbReference type="ChEBI" id="CHEBI:78442"/>
        <dbReference type="ChEBI" id="CHEBI:78531"/>
        <dbReference type="ChEBI" id="CHEBI:456215"/>
        <dbReference type="EC" id="6.1.1.20"/>
    </reaction>
</comment>
<dbReference type="Gene3D" id="2.40.50.140">
    <property type="entry name" value="Nucleic acid-binding proteins"/>
    <property type="match status" value="1"/>
</dbReference>
<dbReference type="InterPro" id="IPR045060">
    <property type="entry name" value="Phe-tRNA-ligase_IIc_bsu"/>
</dbReference>
<dbReference type="GO" id="GO:0005524">
    <property type="term" value="F:ATP binding"/>
    <property type="evidence" value="ECO:0007669"/>
    <property type="project" value="UniProtKB-UniRule"/>
</dbReference>
<dbReference type="InterPro" id="IPR002547">
    <property type="entry name" value="tRNA-bd_dom"/>
</dbReference>
<dbReference type="AlphaFoldDB" id="A0A4R5MMM8"/>
<dbReference type="FunFam" id="3.50.40.10:FF:000001">
    <property type="entry name" value="Phenylalanine--tRNA ligase beta subunit"/>
    <property type="match status" value="1"/>
</dbReference>
<evidence type="ECO:0000256" key="7">
    <source>
        <dbReference type="ARBA" id="ARBA00022723"/>
    </source>
</evidence>
<evidence type="ECO:0000256" key="4">
    <source>
        <dbReference type="ARBA" id="ARBA00022490"/>
    </source>
</evidence>
<dbReference type="SUPFAM" id="SSF54991">
    <property type="entry name" value="Anticodon-binding domain of PheRS"/>
    <property type="match status" value="1"/>
</dbReference>
<dbReference type="Gene3D" id="3.30.70.380">
    <property type="entry name" value="Ferrodoxin-fold anticodon-binding domain"/>
    <property type="match status" value="1"/>
</dbReference>
<reference evidence="20 21" key="1">
    <citation type="submission" date="2019-02" db="EMBL/GenBank/DDBJ databases">
        <title>Pedobacter sp. nov., a novel speices isolated from soil of pinguins habitat in Antarcitica.</title>
        <authorList>
            <person name="He R.-H."/>
        </authorList>
    </citation>
    <scope>NUCLEOTIDE SEQUENCE [LARGE SCALE GENOMIC DNA]</scope>
    <source>
        <strain evidence="20 21">E01020</strain>
    </source>
</reference>
<evidence type="ECO:0000256" key="13">
    <source>
        <dbReference type="ARBA" id="ARBA00023146"/>
    </source>
</evidence>
<dbReference type="SMART" id="SM00873">
    <property type="entry name" value="B3_4"/>
    <property type="match status" value="1"/>
</dbReference>
<gene>
    <name evidence="15" type="primary">pheT</name>
    <name evidence="20" type="ORF">EZJ43_05680</name>
</gene>
<dbReference type="Pfam" id="PF03147">
    <property type="entry name" value="FDX-ACB"/>
    <property type="match status" value="1"/>
</dbReference>
<dbReference type="InterPro" id="IPR005147">
    <property type="entry name" value="tRNA_synthase_B5-dom"/>
</dbReference>
<feature type="binding site" evidence="15">
    <location>
        <position position="479"/>
    </location>
    <ligand>
        <name>Mg(2+)</name>
        <dbReference type="ChEBI" id="CHEBI:18420"/>
        <note>shared with alpha subunit</note>
    </ligand>
</feature>
<dbReference type="InterPro" id="IPR004532">
    <property type="entry name" value="Phe-tRNA-ligase_IIc_bsu_bact"/>
</dbReference>
<organism evidence="20 21">
    <name type="scientific">Pedobacter changchengzhani</name>
    <dbReference type="NCBI Taxonomy" id="2529274"/>
    <lineage>
        <taxon>Bacteria</taxon>
        <taxon>Pseudomonadati</taxon>
        <taxon>Bacteroidota</taxon>
        <taxon>Sphingobacteriia</taxon>
        <taxon>Sphingobacteriales</taxon>
        <taxon>Sphingobacteriaceae</taxon>
        <taxon>Pedobacter</taxon>
    </lineage>
</organism>
<evidence type="ECO:0000256" key="9">
    <source>
        <dbReference type="ARBA" id="ARBA00022840"/>
    </source>
</evidence>
<dbReference type="InterPro" id="IPR020825">
    <property type="entry name" value="Phe-tRNA_synthase-like_B3/B4"/>
</dbReference>
<dbReference type="GO" id="GO:0009328">
    <property type="term" value="C:phenylalanine-tRNA ligase complex"/>
    <property type="evidence" value="ECO:0007669"/>
    <property type="project" value="TreeGrafter"/>
</dbReference>
<evidence type="ECO:0000313" key="20">
    <source>
        <dbReference type="EMBL" id="TDG36776.1"/>
    </source>
</evidence>
<dbReference type="InterPro" id="IPR005121">
    <property type="entry name" value="Fdx_antiC-bd"/>
</dbReference>
<dbReference type="Pfam" id="PF17759">
    <property type="entry name" value="tRNA_synthFbeta"/>
    <property type="match status" value="1"/>
</dbReference>
<evidence type="ECO:0000259" key="18">
    <source>
        <dbReference type="PROSITE" id="PS51447"/>
    </source>
</evidence>
<dbReference type="Pfam" id="PF03484">
    <property type="entry name" value="B5"/>
    <property type="match status" value="1"/>
</dbReference>
<keyword evidence="5 16" id="KW-0820">tRNA-binding</keyword>
<keyword evidence="4 15" id="KW-0963">Cytoplasm</keyword>
<dbReference type="NCBIfam" id="NF045760">
    <property type="entry name" value="YtpR"/>
    <property type="match status" value="1"/>
</dbReference>
<dbReference type="PROSITE" id="PS51483">
    <property type="entry name" value="B5"/>
    <property type="match status" value="1"/>
</dbReference>
<dbReference type="FunFam" id="3.30.70.380:FF:000001">
    <property type="entry name" value="Phenylalanine--tRNA ligase beta subunit"/>
    <property type="match status" value="1"/>
</dbReference>
<keyword evidence="6 15" id="KW-0436">Ligase</keyword>
<dbReference type="HAMAP" id="MF_00283">
    <property type="entry name" value="Phe_tRNA_synth_beta1"/>
    <property type="match status" value="1"/>
</dbReference>
<dbReference type="OrthoDB" id="9805455at2"/>
<keyword evidence="8 15" id="KW-0547">Nucleotide-binding</keyword>
<keyword evidence="21" id="KW-1185">Reference proteome</keyword>
<evidence type="ECO:0000256" key="8">
    <source>
        <dbReference type="ARBA" id="ARBA00022741"/>
    </source>
</evidence>